<feature type="binding site" evidence="5">
    <location>
        <position position="224"/>
    </location>
    <ligand>
        <name>dimethylallyl diphosphate</name>
        <dbReference type="ChEBI" id="CHEBI:57623"/>
    </ligand>
</feature>
<dbReference type="PANTHER" id="PTHR30426:SF0">
    <property type="entry name" value="4-HYDROXY-3-METHYLBUT-2-ENYL DIPHOSPHATE REDUCTASE"/>
    <property type="match status" value="1"/>
</dbReference>
<feature type="binding site" evidence="5">
    <location>
        <position position="268"/>
    </location>
    <ligand>
        <name>(2E)-4-hydroxy-3-methylbut-2-enyl diphosphate</name>
        <dbReference type="ChEBI" id="CHEBI:128753"/>
    </ligand>
</feature>
<dbReference type="NCBIfam" id="NF002188">
    <property type="entry name" value="PRK01045.1-2"/>
    <property type="match status" value="1"/>
</dbReference>
<keyword evidence="1 5" id="KW-0004">4Fe-4S</keyword>
<feature type="binding site" evidence="5">
    <location>
        <position position="76"/>
    </location>
    <ligand>
        <name>(2E)-4-hydroxy-3-methylbut-2-enyl diphosphate</name>
        <dbReference type="ChEBI" id="CHEBI:128753"/>
    </ligand>
</feature>
<feature type="binding site" evidence="5">
    <location>
        <position position="196"/>
    </location>
    <ligand>
        <name>[4Fe-4S] cluster</name>
        <dbReference type="ChEBI" id="CHEBI:49883"/>
    </ligand>
</feature>
<feature type="binding site" evidence="5">
    <location>
        <position position="126"/>
    </location>
    <ligand>
        <name>(2E)-4-hydroxy-3-methylbut-2-enyl diphosphate</name>
        <dbReference type="ChEBI" id="CHEBI:128753"/>
    </ligand>
</feature>
<sequence>MAMKVILASPRGFCAGVNMAIDSLELALAEFGAPIYVYHEIVHNQYVVNHFRDRGVKFVNELDEAPEGATLLFSAHGVSPEVRRGARERRLHAIDATCPLVTKVHLEAIKYAKQGYTIFLIGHEGHDEVIGTMGEAPEAIVLVETPDQVDSLEVADESKLAYLTQTTLSVDDANRIIDRLRERFPGIHSPPKADICYATQNRQEAVALLSTEADLVLVLGSQNSSNSQRLAELARERGIDAHLIDGPQEIDVSWFNGVQTVLVTAGASAPETVVESCLDLLRDRFDATVEPRVIRKEEVTFPLPRELRSVAAARSESLVAGEPSA</sequence>
<dbReference type="Gene3D" id="3.40.1010.20">
    <property type="entry name" value="4-hydroxy-3-methylbut-2-enyl diphosphate reductase, catalytic domain"/>
    <property type="match status" value="2"/>
</dbReference>
<comment type="catalytic activity">
    <reaction evidence="5">
        <text>dimethylallyl diphosphate + 2 oxidized [2Fe-2S]-[ferredoxin] + H2O = (2E)-4-hydroxy-3-methylbut-2-enyl diphosphate + 2 reduced [2Fe-2S]-[ferredoxin] + 2 H(+)</text>
        <dbReference type="Rhea" id="RHEA:24825"/>
        <dbReference type="Rhea" id="RHEA-COMP:10000"/>
        <dbReference type="Rhea" id="RHEA-COMP:10001"/>
        <dbReference type="ChEBI" id="CHEBI:15377"/>
        <dbReference type="ChEBI" id="CHEBI:15378"/>
        <dbReference type="ChEBI" id="CHEBI:33737"/>
        <dbReference type="ChEBI" id="CHEBI:33738"/>
        <dbReference type="ChEBI" id="CHEBI:57623"/>
        <dbReference type="ChEBI" id="CHEBI:128753"/>
        <dbReference type="EC" id="1.17.7.4"/>
    </reaction>
</comment>
<dbReference type="UniPathway" id="UPA00056">
    <property type="reaction ID" value="UER00097"/>
</dbReference>
<comment type="pathway">
    <text evidence="5">Isoprenoid biosynthesis; dimethylallyl diphosphate biosynthesis; dimethylallyl diphosphate from (2E)-4-hydroxy-3-methylbutenyl diphosphate: step 1/1.</text>
</comment>
<comment type="function">
    <text evidence="5">Catalyzes the conversion of 1-hydroxy-2-methyl-2-(E)-butenyl 4-diphosphate (HMBPP) into a mixture of isopentenyl diphosphate (IPP) and dimethylallyl diphosphate (DMAPP). Acts in the terminal step of the DOXP/MEP pathway for isoprenoid precursor biosynthesis.</text>
</comment>
<evidence type="ECO:0000313" key="7">
    <source>
        <dbReference type="Proteomes" id="UP000317429"/>
    </source>
</evidence>
<protein>
    <recommendedName>
        <fullName evidence="5">4-hydroxy-3-methylbut-2-enyl diphosphate reductase</fullName>
        <shortName evidence="5">HMBPP reductase</shortName>
        <ecNumber evidence="5">1.17.7.4</ecNumber>
    </recommendedName>
</protein>
<dbReference type="PANTHER" id="PTHR30426">
    <property type="entry name" value="4-HYDROXY-3-METHYLBUT-2-ENYL DIPHOSPHATE REDUCTASE"/>
    <property type="match status" value="1"/>
</dbReference>
<name>A0A518D9I4_9BACT</name>
<evidence type="ECO:0000256" key="3">
    <source>
        <dbReference type="ARBA" id="ARBA00023004"/>
    </source>
</evidence>
<feature type="binding site" evidence="5">
    <location>
        <position position="225"/>
    </location>
    <ligand>
        <name>(2E)-4-hydroxy-3-methylbut-2-enyl diphosphate</name>
        <dbReference type="ChEBI" id="CHEBI:128753"/>
    </ligand>
</feature>
<feature type="binding site" evidence="5">
    <location>
        <position position="43"/>
    </location>
    <ligand>
        <name>dimethylallyl diphosphate</name>
        <dbReference type="ChEBI" id="CHEBI:57623"/>
    </ligand>
</feature>
<feature type="binding site" evidence="5">
    <location>
        <position position="268"/>
    </location>
    <ligand>
        <name>dimethylallyl diphosphate</name>
        <dbReference type="ChEBI" id="CHEBI:57623"/>
    </ligand>
</feature>
<dbReference type="Pfam" id="PF02401">
    <property type="entry name" value="LYTB"/>
    <property type="match status" value="1"/>
</dbReference>
<feature type="binding site" evidence="5">
    <location>
        <position position="268"/>
    </location>
    <ligand>
        <name>isopentenyl diphosphate</name>
        <dbReference type="ChEBI" id="CHEBI:128769"/>
    </ligand>
</feature>
<feature type="binding site" evidence="5">
    <location>
        <position position="14"/>
    </location>
    <ligand>
        <name>[4Fe-4S] cluster</name>
        <dbReference type="ChEBI" id="CHEBI:49883"/>
    </ligand>
</feature>
<comment type="pathway">
    <text evidence="5">Isoprenoid biosynthesis; isopentenyl diphosphate biosynthesis via DXP pathway; isopentenyl diphosphate from 1-deoxy-D-xylulose 5-phosphate: step 6/6.</text>
</comment>
<gene>
    <name evidence="5 6" type="primary">ispH</name>
    <name evidence="6" type="ORF">Pla175_15230</name>
</gene>
<evidence type="ECO:0000256" key="1">
    <source>
        <dbReference type="ARBA" id="ARBA00022485"/>
    </source>
</evidence>
<feature type="binding site" evidence="5">
    <location>
        <position position="224"/>
    </location>
    <ligand>
        <name>isopentenyl diphosphate</name>
        <dbReference type="ChEBI" id="CHEBI:128769"/>
    </ligand>
</feature>
<feature type="binding site" evidence="5">
    <location>
        <position position="126"/>
    </location>
    <ligand>
        <name>isopentenyl diphosphate</name>
        <dbReference type="ChEBI" id="CHEBI:128769"/>
    </ligand>
</feature>
<comment type="cofactor">
    <cofactor evidence="5">
        <name>[4Fe-4S] cluster</name>
        <dbReference type="ChEBI" id="CHEBI:49883"/>
    </cofactor>
    <text evidence="5">Binds 1 [4Fe-4S] cluster per subunit.</text>
</comment>
<dbReference type="GO" id="GO:0019288">
    <property type="term" value="P:isopentenyl diphosphate biosynthetic process, methylerythritol 4-phosphate pathway"/>
    <property type="evidence" value="ECO:0007669"/>
    <property type="project" value="UniProtKB-UniRule"/>
</dbReference>
<keyword evidence="7" id="KW-1185">Reference proteome</keyword>
<feature type="binding site" evidence="5">
    <location>
        <position position="225"/>
    </location>
    <ligand>
        <name>isopentenyl diphosphate</name>
        <dbReference type="ChEBI" id="CHEBI:128769"/>
    </ligand>
</feature>
<feature type="binding site" evidence="5">
    <location>
        <position position="226"/>
    </location>
    <ligand>
        <name>isopentenyl diphosphate</name>
        <dbReference type="ChEBI" id="CHEBI:128769"/>
    </ligand>
</feature>
<dbReference type="CDD" id="cd13944">
    <property type="entry name" value="lytB_ispH"/>
    <property type="match status" value="1"/>
</dbReference>
<feature type="active site" description="Proton donor" evidence="5">
    <location>
        <position position="128"/>
    </location>
</feature>
<reference evidence="6 7" key="1">
    <citation type="submission" date="2019-02" db="EMBL/GenBank/DDBJ databases">
        <title>Deep-cultivation of Planctomycetes and their phenomic and genomic characterization uncovers novel biology.</title>
        <authorList>
            <person name="Wiegand S."/>
            <person name="Jogler M."/>
            <person name="Boedeker C."/>
            <person name="Pinto D."/>
            <person name="Vollmers J."/>
            <person name="Rivas-Marin E."/>
            <person name="Kohn T."/>
            <person name="Peeters S.H."/>
            <person name="Heuer A."/>
            <person name="Rast P."/>
            <person name="Oberbeckmann S."/>
            <person name="Bunk B."/>
            <person name="Jeske O."/>
            <person name="Meyerdierks A."/>
            <person name="Storesund J.E."/>
            <person name="Kallscheuer N."/>
            <person name="Luecker S."/>
            <person name="Lage O.M."/>
            <person name="Pohl T."/>
            <person name="Merkel B.J."/>
            <person name="Hornburger P."/>
            <person name="Mueller R.-W."/>
            <person name="Bruemmer F."/>
            <person name="Labrenz M."/>
            <person name="Spormann A.M."/>
            <person name="Op den Camp H."/>
            <person name="Overmann J."/>
            <person name="Amann R."/>
            <person name="Jetten M.S.M."/>
            <person name="Mascher T."/>
            <person name="Medema M.H."/>
            <person name="Devos D.P."/>
            <person name="Kaster A.-K."/>
            <person name="Ovreas L."/>
            <person name="Rohde M."/>
            <person name="Galperin M.Y."/>
            <person name="Jogler C."/>
        </authorList>
    </citation>
    <scope>NUCLEOTIDE SEQUENCE [LARGE SCALE GENOMIC DNA]</scope>
    <source>
        <strain evidence="6 7">Pla175</strain>
    </source>
</reference>
<evidence type="ECO:0000256" key="5">
    <source>
        <dbReference type="HAMAP-Rule" id="MF_00191"/>
    </source>
</evidence>
<dbReference type="KEGG" id="pnd:Pla175_15230"/>
<feature type="binding site" evidence="5">
    <location>
        <position position="76"/>
    </location>
    <ligand>
        <name>dimethylallyl diphosphate</name>
        <dbReference type="ChEBI" id="CHEBI:57623"/>
    </ligand>
</feature>
<dbReference type="GO" id="GO:0050992">
    <property type="term" value="P:dimethylallyl diphosphate biosynthetic process"/>
    <property type="evidence" value="ECO:0007669"/>
    <property type="project" value="UniProtKB-UniRule"/>
</dbReference>
<evidence type="ECO:0000256" key="4">
    <source>
        <dbReference type="ARBA" id="ARBA00023014"/>
    </source>
</evidence>
<keyword evidence="4 5" id="KW-0411">Iron-sulfur</keyword>
<feature type="binding site" evidence="5">
    <location>
        <position position="126"/>
    </location>
    <ligand>
        <name>dimethylallyl diphosphate</name>
        <dbReference type="ChEBI" id="CHEBI:57623"/>
    </ligand>
</feature>
<organism evidence="6 7">
    <name type="scientific">Pirellulimonas nuda</name>
    <dbReference type="NCBI Taxonomy" id="2528009"/>
    <lineage>
        <taxon>Bacteria</taxon>
        <taxon>Pseudomonadati</taxon>
        <taxon>Planctomycetota</taxon>
        <taxon>Planctomycetia</taxon>
        <taxon>Pirellulales</taxon>
        <taxon>Lacipirellulaceae</taxon>
        <taxon>Pirellulimonas</taxon>
    </lineage>
</organism>
<feature type="binding site" evidence="5">
    <location>
        <position position="226"/>
    </location>
    <ligand>
        <name>dimethylallyl diphosphate</name>
        <dbReference type="ChEBI" id="CHEBI:57623"/>
    </ligand>
</feature>
<feature type="binding site" evidence="5">
    <location>
        <position position="224"/>
    </location>
    <ligand>
        <name>(2E)-4-hydroxy-3-methylbut-2-enyl diphosphate</name>
        <dbReference type="ChEBI" id="CHEBI:128753"/>
    </ligand>
</feature>
<dbReference type="UniPathway" id="UPA00059">
    <property type="reaction ID" value="UER00105"/>
</dbReference>
<dbReference type="GO" id="GO:0016114">
    <property type="term" value="P:terpenoid biosynthetic process"/>
    <property type="evidence" value="ECO:0007669"/>
    <property type="project" value="UniProtKB-UniRule"/>
</dbReference>
<comment type="catalytic activity">
    <reaction evidence="5">
        <text>isopentenyl diphosphate + 2 oxidized [2Fe-2S]-[ferredoxin] + H2O = (2E)-4-hydroxy-3-methylbut-2-enyl diphosphate + 2 reduced [2Fe-2S]-[ferredoxin] + 2 H(+)</text>
        <dbReference type="Rhea" id="RHEA:24488"/>
        <dbReference type="Rhea" id="RHEA-COMP:10000"/>
        <dbReference type="Rhea" id="RHEA-COMP:10001"/>
        <dbReference type="ChEBI" id="CHEBI:15377"/>
        <dbReference type="ChEBI" id="CHEBI:15378"/>
        <dbReference type="ChEBI" id="CHEBI:33737"/>
        <dbReference type="ChEBI" id="CHEBI:33738"/>
        <dbReference type="ChEBI" id="CHEBI:128753"/>
        <dbReference type="ChEBI" id="CHEBI:128769"/>
        <dbReference type="EC" id="1.17.7.4"/>
    </reaction>
</comment>
<dbReference type="EMBL" id="CP036291">
    <property type="protein sequence ID" value="QDU88152.1"/>
    <property type="molecule type" value="Genomic_DNA"/>
</dbReference>
<dbReference type="NCBIfam" id="TIGR00216">
    <property type="entry name" value="ispH_lytB"/>
    <property type="match status" value="1"/>
</dbReference>
<keyword evidence="2 5" id="KW-0479">Metal-binding</keyword>
<feature type="binding site" evidence="5">
    <location>
        <position position="225"/>
    </location>
    <ligand>
        <name>dimethylallyl diphosphate</name>
        <dbReference type="ChEBI" id="CHEBI:57623"/>
    </ligand>
</feature>
<dbReference type="Proteomes" id="UP000317429">
    <property type="component" value="Chromosome"/>
</dbReference>
<dbReference type="NCBIfam" id="NF002190">
    <property type="entry name" value="PRK01045.1-4"/>
    <property type="match status" value="1"/>
</dbReference>
<keyword evidence="5 6" id="KW-0560">Oxidoreductase</keyword>
<dbReference type="GO" id="GO:0051539">
    <property type="term" value="F:4 iron, 4 sulfur cluster binding"/>
    <property type="evidence" value="ECO:0007669"/>
    <property type="project" value="UniProtKB-UniRule"/>
</dbReference>
<comment type="similarity">
    <text evidence="5">Belongs to the IspH family.</text>
</comment>
<keyword evidence="5" id="KW-0414">Isoprene biosynthesis</keyword>
<feature type="binding site" evidence="5">
    <location>
        <position position="76"/>
    </location>
    <ligand>
        <name>isopentenyl diphosphate</name>
        <dbReference type="ChEBI" id="CHEBI:128769"/>
    </ligand>
</feature>
<feature type="binding site" evidence="5">
    <location>
        <position position="43"/>
    </location>
    <ligand>
        <name>isopentenyl diphosphate</name>
        <dbReference type="ChEBI" id="CHEBI:128769"/>
    </ligand>
</feature>
<dbReference type="AlphaFoldDB" id="A0A518D9I4"/>
<evidence type="ECO:0000256" key="2">
    <source>
        <dbReference type="ARBA" id="ARBA00022723"/>
    </source>
</evidence>
<feature type="binding site" evidence="5">
    <location>
        <position position="166"/>
    </location>
    <ligand>
        <name>(2E)-4-hydroxy-3-methylbut-2-enyl diphosphate</name>
        <dbReference type="ChEBI" id="CHEBI:128753"/>
    </ligand>
</feature>
<dbReference type="EC" id="1.17.7.4" evidence="5"/>
<dbReference type="InterPro" id="IPR003451">
    <property type="entry name" value="LytB/IspH"/>
</dbReference>
<feature type="binding site" evidence="5">
    <location>
        <position position="226"/>
    </location>
    <ligand>
        <name>(2E)-4-hydroxy-3-methylbut-2-enyl diphosphate</name>
        <dbReference type="ChEBI" id="CHEBI:128753"/>
    </ligand>
</feature>
<dbReference type="HAMAP" id="MF_00191">
    <property type="entry name" value="IspH"/>
    <property type="match status" value="1"/>
</dbReference>
<dbReference type="GO" id="GO:0051745">
    <property type="term" value="F:4-hydroxy-3-methylbut-2-enyl diphosphate reductase activity"/>
    <property type="evidence" value="ECO:0007669"/>
    <property type="project" value="UniProtKB-UniRule"/>
</dbReference>
<feature type="binding site" evidence="5">
    <location>
        <position position="43"/>
    </location>
    <ligand>
        <name>(2E)-4-hydroxy-3-methylbut-2-enyl diphosphate</name>
        <dbReference type="ChEBI" id="CHEBI:128753"/>
    </ligand>
</feature>
<dbReference type="GO" id="GO:0046872">
    <property type="term" value="F:metal ion binding"/>
    <property type="evidence" value="ECO:0007669"/>
    <property type="project" value="UniProtKB-KW"/>
</dbReference>
<keyword evidence="3 5" id="KW-0408">Iron</keyword>
<dbReference type="Gene3D" id="3.40.50.11270">
    <property type="match status" value="1"/>
</dbReference>
<feature type="binding site" evidence="5">
    <location>
        <position position="98"/>
    </location>
    <ligand>
        <name>[4Fe-4S] cluster</name>
        <dbReference type="ChEBI" id="CHEBI:49883"/>
    </ligand>
</feature>
<proteinExistence type="inferred from homology"/>
<evidence type="ECO:0000313" key="6">
    <source>
        <dbReference type="EMBL" id="QDU88152.1"/>
    </source>
</evidence>
<accession>A0A518D9I4</accession>